<reference evidence="2" key="1">
    <citation type="journal article" date="2014" name="Int. J. Syst. Evol. Microbiol.">
        <title>Complete genome sequence of Corynebacterium casei LMG S-19264T (=DSM 44701T), isolated from a smear-ripened cheese.</title>
        <authorList>
            <consortium name="US DOE Joint Genome Institute (JGI-PGF)"/>
            <person name="Walter F."/>
            <person name="Albersmeier A."/>
            <person name="Kalinowski J."/>
            <person name="Ruckert C."/>
        </authorList>
    </citation>
    <scope>NUCLEOTIDE SEQUENCE</scope>
    <source>
        <strain evidence="2">VKM Ac-1321</strain>
    </source>
</reference>
<dbReference type="Proteomes" id="UP001143480">
    <property type="component" value="Unassembled WGS sequence"/>
</dbReference>
<reference evidence="2" key="2">
    <citation type="submission" date="2023-01" db="EMBL/GenBank/DDBJ databases">
        <authorList>
            <person name="Sun Q."/>
            <person name="Evtushenko L."/>
        </authorList>
    </citation>
    <scope>NUCLEOTIDE SEQUENCE</scope>
    <source>
        <strain evidence="2">VKM Ac-1321</strain>
    </source>
</reference>
<feature type="region of interest" description="Disordered" evidence="1">
    <location>
        <begin position="1"/>
        <end position="37"/>
    </location>
</feature>
<gene>
    <name evidence="2" type="ORF">GCM10017581_080000</name>
</gene>
<protein>
    <submittedName>
        <fullName evidence="2">Uncharacterized protein</fullName>
    </submittedName>
</protein>
<evidence type="ECO:0000313" key="2">
    <source>
        <dbReference type="EMBL" id="GLL06252.1"/>
    </source>
</evidence>
<comment type="caution">
    <text evidence="2">The sequence shown here is derived from an EMBL/GenBank/DDBJ whole genome shotgun (WGS) entry which is preliminary data.</text>
</comment>
<evidence type="ECO:0000313" key="3">
    <source>
        <dbReference type="Proteomes" id="UP001143480"/>
    </source>
</evidence>
<sequence>MQRVQRTGYRMRSNTRAMRTGPENAYGCRGRHPDTRTRGKLLEGSRLCIEGYRQRVNNRGDAQHLVDHFAGHPCTTK</sequence>
<organism evidence="2 3">
    <name type="scientific">Dactylosporangium matsuzakiense</name>
    <dbReference type="NCBI Taxonomy" id="53360"/>
    <lineage>
        <taxon>Bacteria</taxon>
        <taxon>Bacillati</taxon>
        <taxon>Actinomycetota</taxon>
        <taxon>Actinomycetes</taxon>
        <taxon>Micromonosporales</taxon>
        <taxon>Micromonosporaceae</taxon>
        <taxon>Dactylosporangium</taxon>
    </lineage>
</organism>
<keyword evidence="3" id="KW-1185">Reference proteome</keyword>
<accession>A0A9W6NRK9</accession>
<dbReference type="EMBL" id="BSFP01000069">
    <property type="protein sequence ID" value="GLL06252.1"/>
    <property type="molecule type" value="Genomic_DNA"/>
</dbReference>
<proteinExistence type="predicted"/>
<dbReference type="AlphaFoldDB" id="A0A9W6NRK9"/>
<name>A0A9W6NRK9_9ACTN</name>
<evidence type="ECO:0000256" key="1">
    <source>
        <dbReference type="SAM" id="MobiDB-lite"/>
    </source>
</evidence>